<organism evidence="2 3">
    <name type="scientific">Fictibacillus iocasae</name>
    <dbReference type="NCBI Taxonomy" id="2715437"/>
    <lineage>
        <taxon>Bacteria</taxon>
        <taxon>Bacillati</taxon>
        <taxon>Bacillota</taxon>
        <taxon>Bacilli</taxon>
        <taxon>Bacillales</taxon>
        <taxon>Fictibacillaceae</taxon>
        <taxon>Fictibacillus</taxon>
    </lineage>
</organism>
<dbReference type="EMBL" id="JBHTCP010000002">
    <property type="protein sequence ID" value="MFC7370205.1"/>
    <property type="molecule type" value="Genomic_DNA"/>
</dbReference>
<dbReference type="Proteomes" id="UP001596549">
    <property type="component" value="Unassembled WGS sequence"/>
</dbReference>
<feature type="signal peptide" evidence="1">
    <location>
        <begin position="1"/>
        <end position="29"/>
    </location>
</feature>
<accession>A0ABW2NKX1</accession>
<dbReference type="RefSeq" id="WP_379745030.1">
    <property type="nucleotide sequence ID" value="NZ_JBHTCP010000002.1"/>
</dbReference>
<proteinExistence type="predicted"/>
<feature type="chain" id="PRO_5046281857" evidence="1">
    <location>
        <begin position="30"/>
        <end position="217"/>
    </location>
</feature>
<keyword evidence="3" id="KW-1185">Reference proteome</keyword>
<protein>
    <submittedName>
        <fullName evidence="2">Uncharacterized protein</fullName>
    </submittedName>
</protein>
<evidence type="ECO:0000256" key="1">
    <source>
        <dbReference type="SAM" id="SignalP"/>
    </source>
</evidence>
<comment type="caution">
    <text evidence="2">The sequence shown here is derived from an EMBL/GenBank/DDBJ whole genome shotgun (WGS) entry which is preliminary data.</text>
</comment>
<evidence type="ECO:0000313" key="2">
    <source>
        <dbReference type="EMBL" id="MFC7370205.1"/>
    </source>
</evidence>
<gene>
    <name evidence="2" type="ORF">ACFQPF_00755</name>
</gene>
<reference evidence="3" key="1">
    <citation type="journal article" date="2019" name="Int. J. Syst. Evol. Microbiol.">
        <title>The Global Catalogue of Microorganisms (GCM) 10K type strain sequencing project: providing services to taxonomists for standard genome sequencing and annotation.</title>
        <authorList>
            <consortium name="The Broad Institute Genomics Platform"/>
            <consortium name="The Broad Institute Genome Sequencing Center for Infectious Disease"/>
            <person name="Wu L."/>
            <person name="Ma J."/>
        </authorList>
    </citation>
    <scope>NUCLEOTIDE SEQUENCE [LARGE SCALE GENOMIC DNA]</scope>
    <source>
        <strain evidence="3">NBRC 106396</strain>
    </source>
</reference>
<sequence length="217" mass="24606">MKLAGNKKKILFIYASLVFAAAAVFGVMAAINDGSLFQATFHQENKLEKKVKEKADEPVSAAVQGEMNFLQNLKDRTYKEAAVFQEGAENEVLNIISKQHSYLNNLVGFGGADVFKADYVQTSTGWIELKEDIVWLREKGFAESNVWNDMDRARALMLVTIHYEDTMSLRYLHRIFHDLDVELNGYSDKDKKYWNVTDAFGKNGDKIQNHLNGAKAE</sequence>
<evidence type="ECO:0000313" key="3">
    <source>
        <dbReference type="Proteomes" id="UP001596549"/>
    </source>
</evidence>
<keyword evidence="1" id="KW-0732">Signal</keyword>
<name>A0ABW2NKX1_9BACL</name>